<dbReference type="InterPro" id="IPR029026">
    <property type="entry name" value="tRNA_m1G_MTases_N"/>
</dbReference>
<dbReference type="InterPro" id="IPR036097">
    <property type="entry name" value="HisK_dim/P_sf"/>
</dbReference>
<organism evidence="2">
    <name type="scientific">Darwinula stevensoni</name>
    <dbReference type="NCBI Taxonomy" id="69355"/>
    <lineage>
        <taxon>Eukaryota</taxon>
        <taxon>Metazoa</taxon>
        <taxon>Ecdysozoa</taxon>
        <taxon>Arthropoda</taxon>
        <taxon>Crustacea</taxon>
        <taxon>Oligostraca</taxon>
        <taxon>Ostracoda</taxon>
        <taxon>Podocopa</taxon>
        <taxon>Podocopida</taxon>
        <taxon>Darwinulocopina</taxon>
        <taxon>Darwinuloidea</taxon>
        <taxon>Darwinulidae</taxon>
        <taxon>Darwinula</taxon>
    </lineage>
</organism>
<dbReference type="Gene3D" id="3.40.50.140">
    <property type="match status" value="1"/>
</dbReference>
<dbReference type="SUPFAM" id="SSF75217">
    <property type="entry name" value="alpha/beta knot"/>
    <property type="match status" value="1"/>
</dbReference>
<accession>A0A7R9AE45</accession>
<dbReference type="InterPro" id="IPR003601">
    <property type="entry name" value="Topo_IA_2"/>
</dbReference>
<dbReference type="InterPro" id="IPR029028">
    <property type="entry name" value="Alpha/beta_knot_MTases"/>
</dbReference>
<dbReference type="EMBL" id="CAJPEV010004546">
    <property type="protein sequence ID" value="CAG0901970.1"/>
    <property type="molecule type" value="Genomic_DNA"/>
</dbReference>
<dbReference type="PANTHER" id="PTHR42785">
    <property type="entry name" value="DNA TOPOISOMERASE, TYPE IA, CORE"/>
    <property type="match status" value="1"/>
</dbReference>
<dbReference type="GO" id="GO:0032259">
    <property type="term" value="P:methylation"/>
    <property type="evidence" value="ECO:0007669"/>
    <property type="project" value="UniProtKB-KW"/>
</dbReference>
<dbReference type="SMART" id="SM00493">
    <property type="entry name" value="TOPRIM"/>
    <property type="match status" value="1"/>
</dbReference>
<name>A0A7R9AE45_9CRUS</name>
<dbReference type="GO" id="GO:0000155">
    <property type="term" value="F:phosphorelay sensor kinase activity"/>
    <property type="evidence" value="ECO:0007669"/>
    <property type="project" value="InterPro"/>
</dbReference>
<dbReference type="InterPro" id="IPR005467">
    <property type="entry name" value="His_kinase_dom"/>
</dbReference>
<dbReference type="Gene3D" id="1.10.287.130">
    <property type="match status" value="1"/>
</dbReference>
<gene>
    <name evidence="2" type="ORF">DSTB1V02_LOCUS12300</name>
</gene>
<evidence type="ECO:0000313" key="3">
    <source>
        <dbReference type="Proteomes" id="UP000677054"/>
    </source>
</evidence>
<dbReference type="InterPro" id="IPR011006">
    <property type="entry name" value="CheY-like_superfamily"/>
</dbReference>
<dbReference type="EMBL" id="LR904063">
    <property type="protein sequence ID" value="CAD7252542.1"/>
    <property type="molecule type" value="Genomic_DNA"/>
</dbReference>
<dbReference type="Gene3D" id="6.10.250.690">
    <property type="match status" value="1"/>
</dbReference>
<dbReference type="GO" id="GO:0006265">
    <property type="term" value="P:DNA topological change"/>
    <property type="evidence" value="ECO:0007669"/>
    <property type="project" value="InterPro"/>
</dbReference>
<dbReference type="InterPro" id="IPR003661">
    <property type="entry name" value="HisK_dim/P_dom"/>
</dbReference>
<protein>
    <recommendedName>
        <fullName evidence="1">Histidine kinase domain-containing protein</fullName>
    </recommendedName>
</protein>
<dbReference type="SUPFAM" id="SSF47384">
    <property type="entry name" value="Homodimeric domain of signal transducing histidine kinase"/>
    <property type="match status" value="1"/>
</dbReference>
<dbReference type="GO" id="GO:0003677">
    <property type="term" value="F:DNA binding"/>
    <property type="evidence" value="ECO:0007669"/>
    <property type="project" value="InterPro"/>
</dbReference>
<dbReference type="Pfam" id="PF01746">
    <property type="entry name" value="tRNA_m1G_MT"/>
    <property type="match status" value="1"/>
</dbReference>
<dbReference type="SMART" id="SM00388">
    <property type="entry name" value="HisKA"/>
    <property type="match status" value="1"/>
</dbReference>
<dbReference type="OrthoDB" id="38765at2759"/>
<dbReference type="CDD" id="cd00082">
    <property type="entry name" value="HisKA"/>
    <property type="match status" value="1"/>
</dbReference>
<dbReference type="PANTHER" id="PTHR42785:SF1">
    <property type="entry name" value="DNA TOPOISOMERASE"/>
    <property type="match status" value="1"/>
</dbReference>
<feature type="non-terminal residue" evidence="2">
    <location>
        <position position="1"/>
    </location>
</feature>
<dbReference type="SUPFAM" id="SSF52172">
    <property type="entry name" value="CheY-like"/>
    <property type="match status" value="1"/>
</dbReference>
<reference evidence="2" key="1">
    <citation type="submission" date="2020-11" db="EMBL/GenBank/DDBJ databases">
        <authorList>
            <person name="Tran Van P."/>
        </authorList>
    </citation>
    <scope>NUCLEOTIDE SEQUENCE</scope>
</reference>
<dbReference type="InterPro" id="IPR016009">
    <property type="entry name" value="tRNA_MeTrfase_TRMD/TRM10"/>
</dbReference>
<feature type="domain" description="Histidine kinase" evidence="1">
    <location>
        <begin position="405"/>
        <end position="502"/>
    </location>
</feature>
<dbReference type="AlphaFoldDB" id="A0A7R9AE45"/>
<dbReference type="InterPro" id="IPR023405">
    <property type="entry name" value="Topo_IA_core_domain"/>
</dbReference>
<dbReference type="GO" id="GO:0008168">
    <property type="term" value="F:methyltransferase activity"/>
    <property type="evidence" value="ECO:0007669"/>
    <property type="project" value="UniProtKB-KW"/>
</dbReference>
<dbReference type="Gene3D" id="3.40.1280.10">
    <property type="match status" value="1"/>
</dbReference>
<dbReference type="SUPFAM" id="SSF56712">
    <property type="entry name" value="Prokaryotic type I DNA topoisomerase"/>
    <property type="match status" value="1"/>
</dbReference>
<dbReference type="PROSITE" id="PS50109">
    <property type="entry name" value="HIS_KIN"/>
    <property type="match status" value="1"/>
</dbReference>
<dbReference type="GO" id="GO:0003917">
    <property type="term" value="F:DNA topoisomerase type I (single strand cut, ATP-independent) activity"/>
    <property type="evidence" value="ECO:0007669"/>
    <property type="project" value="InterPro"/>
</dbReference>
<sequence>MHVTMELSIGDYVLSGGELAAAVVVDAIGRLIPGVLNDETSALTDSFQDNLLAPPVYTRPADFKGHKSSYGHIRDLEKGNRGIDIANNFEPSYVVSPEKTKVVRELKEHVKKATEVWLATDEDREGEAISWHLCKELGLNEKTTKRIVFSEITKPAIQRAVANPRTVDIDLVNAQQARRILDRLITSAALVVKSSESPALILPNSPIEHGHTIIVSYRADPDANDRYSKGNKLKAGPVWDFDWAWKNLGICDLYDNTNGEGWAHLNNDCPTDNYSTARSEAFTQITALDSGGDDFINKPIKPNVFKSRISALLRRHSGASASNEKEVIRFGDMEIDNEQFKYVFRKIKLIYKLIYDSKKDKTIKDINAESLADVNAKVMEWAESTKQEIATLKSLEEYRKNYVGNISHELKTPIFSIQAYLHTLIEGGLYDENINKDYLQRAADNTERLQNIVEDLDVITKLESGQAELDIKKFDLRELVRDIFLDLKAIAKKKRITLQLKE</sequence>
<dbReference type="InterPro" id="IPR006171">
    <property type="entry name" value="TOPRIM_dom"/>
</dbReference>
<dbReference type="Pfam" id="PF00512">
    <property type="entry name" value="HisKA"/>
    <property type="match status" value="1"/>
</dbReference>
<evidence type="ECO:0000313" key="2">
    <source>
        <dbReference type="EMBL" id="CAD7252542.1"/>
    </source>
</evidence>
<evidence type="ECO:0000259" key="1">
    <source>
        <dbReference type="PROSITE" id="PS50109"/>
    </source>
</evidence>
<dbReference type="InterPro" id="IPR000380">
    <property type="entry name" value="Topo_IA"/>
</dbReference>
<proteinExistence type="predicted"/>
<dbReference type="SMART" id="SM00436">
    <property type="entry name" value="TOP1Bc"/>
    <property type="match status" value="1"/>
</dbReference>
<dbReference type="Proteomes" id="UP000677054">
    <property type="component" value="Unassembled WGS sequence"/>
</dbReference>
<keyword evidence="3" id="KW-1185">Reference proteome</keyword>